<dbReference type="HOGENOM" id="CLU_002352_0_2_11"/>
<dbReference type="InterPro" id="IPR015943">
    <property type="entry name" value="WD40/YVTN_repeat-like_dom_sf"/>
</dbReference>
<dbReference type="InterPro" id="IPR036322">
    <property type="entry name" value="WD40_repeat_dom_sf"/>
</dbReference>
<keyword evidence="2" id="KW-0677">Repeat</keyword>
<dbReference type="Pfam" id="PF00400">
    <property type="entry name" value="WD40"/>
    <property type="match status" value="12"/>
</dbReference>
<dbReference type="InterPro" id="IPR001680">
    <property type="entry name" value="WD40_rpt"/>
</dbReference>
<dbReference type="InterPro" id="IPR027417">
    <property type="entry name" value="P-loop_NTPase"/>
</dbReference>
<dbReference type="SMART" id="SM00320">
    <property type="entry name" value="WD40"/>
    <property type="match status" value="13"/>
</dbReference>
<protein>
    <submittedName>
        <fullName evidence="5">Putative WD-40 repeat protein</fullName>
    </submittedName>
</protein>
<reference evidence="5 6" key="2">
    <citation type="journal article" date="2006" name="Environ. Microbiol.">
        <title>Sequence analysis of three plasmids harboured in Rhodococcus erythropolis strain PR4.</title>
        <authorList>
            <person name="Sekine M."/>
            <person name="Tanikawa S."/>
            <person name="Omata S."/>
            <person name="Saito M."/>
            <person name="Fujisawa T."/>
            <person name="Tsukatani N."/>
            <person name="Tajima T."/>
            <person name="Sekigawa T."/>
            <person name="Kosugi H."/>
            <person name="Matsuo Y."/>
            <person name="Nishiko R."/>
            <person name="Imamura K."/>
            <person name="Ito M."/>
            <person name="Narita H."/>
            <person name="Tago S."/>
            <person name="Fujita N."/>
            <person name="Harayama S."/>
        </authorList>
    </citation>
    <scope>NUCLEOTIDE SEQUENCE [LARGE SCALE GENOMIC DNA]</scope>
    <source>
        <strain evidence="6">PR4 / NBRC 100887</strain>
        <plasmid evidence="5 6">pREL1</plasmid>
    </source>
</reference>
<dbReference type="KEGG" id="rer:RER_pREL1-02130"/>
<dbReference type="CDD" id="cd00200">
    <property type="entry name" value="WD40"/>
    <property type="match status" value="2"/>
</dbReference>
<feature type="domain" description="Novel STAND NTPase 1" evidence="4">
    <location>
        <begin position="139"/>
        <end position="509"/>
    </location>
</feature>
<gene>
    <name evidence="5" type="ordered locus">RER_pREL1-02130</name>
</gene>
<dbReference type="SUPFAM" id="SSF50978">
    <property type="entry name" value="WD40 repeat-like"/>
    <property type="match status" value="1"/>
</dbReference>
<feature type="repeat" description="WD" evidence="3">
    <location>
        <begin position="870"/>
        <end position="903"/>
    </location>
</feature>
<feature type="repeat" description="WD" evidence="3">
    <location>
        <begin position="643"/>
        <end position="674"/>
    </location>
</feature>
<name>Q3L9F7_RHOE4</name>
<feature type="repeat" description="WD" evidence="3">
    <location>
        <begin position="954"/>
        <end position="995"/>
    </location>
</feature>
<dbReference type="SUPFAM" id="SSF50998">
    <property type="entry name" value="Quinoprotein alcohol dehydrogenase-like"/>
    <property type="match status" value="1"/>
</dbReference>
<accession>Q3L9F7</accession>
<evidence type="ECO:0000259" key="4">
    <source>
        <dbReference type="Pfam" id="PF20703"/>
    </source>
</evidence>
<dbReference type="InterPro" id="IPR011047">
    <property type="entry name" value="Quinoprotein_ADH-like_sf"/>
</dbReference>
<dbReference type="PROSITE" id="PS00678">
    <property type="entry name" value="WD_REPEATS_1"/>
    <property type="match status" value="5"/>
</dbReference>
<sequence>MGMGSSRADENARSEFAARFALLYELAGNPVLKRVADRANASIVSGASRRTVYVSAQRLSDWRGGRNVPARFEGLSAALHVLVAAARARVPEPPVEGLYSLSQWQKLWMRAQRSNHVVTTDVSHQRRFAPPGKPEIPCPYIGLAAYGQGDSTLFFGRDKATAALMSKALDGGDDVALTFLVGASGTGKSSLLHAGLLPALSPNRSAVQLSPGADPLGALDAALMARPDGRVIVIIDRFEELFTQCHHGVVREQFVEQLVTLAKARRFEDSPVDAVVVAVRADFYEQCLRIPELARRLEQDQMVLGAMTREEIASAVIGPAKLVGVDVEPGLVDVIIRDLGVHNGVTGAGYGHGGALPLLAHALTETWNARSAQTMTIAAYESVGGVHGALARTAEEVWSTFTPLQRHAARQMLLRLVTVNEDGPDTRRRLARHTLLESVPDVEAGLAALDALIDSRLVTCDSAGIEFTHEAVFEAWPRFTEWLEDNRADTVRRQRLDRDADEWNRNDREVSLLYRGLRLESALALTREPSAKFATTTREYVDAGHRQARTALLLKRCMVGLLSLLTVVAMVLALTSHAQRVSSDVQRNDAQFAEVLAQAGRTQNSDPSLSAQVSLAGSALRPLDPAAHAMVLASQNAPLASPMSGHTGAIYDTAVAGNGIVATASYDRTIRLWDPLSGKQLGGPLVGHTSWVTSVAFSPDGHYLVSGGGDGTLRLWDVRDPDRPSPLGSPVVGHSGAIYMVAFSPDGRTIATAGDDTTARLWDVDNSAAVTQRTPPLRGHEAPVRTVAFSPDGRTLATGSDDHTAILWNVEDLAGPVIPWGPPLRVHADTVHSVAFSPDSRMLATGSDDHSVRIWMVDNPNTPVMGQTPLIGHTAAIWSVSFSPDGQSLVSASWDGTARVWSVIDPDHPTVLGGPLVGSSGGLTTTTFTNNGTKVITGGQDGLVRVWSLPSAVLAGHSRRVATPAIDRSGQVMATGSLDGTVLLWDITGGRTPTIRERLRAPDGLGIENLALSPDGSTLATAGLGSTGVQLWTITSGATAAAGPVLPISARYTHELAFSPDSSILATAADDQSLMLWRVDDPSRPDPIRAALTGPSGWINSVTFSPGGNLIAVGSSDNTVRIWDASNPAMPVPRRNALVGHTGAVNSVAFSPDGQLLASGSDDQSIRIWSIGSDNDTDANPEVLTGHTSTVRSVAFSADGEHLASGSDDQSVRIWDVDGLRIRGTGTSIVPTGTVRWRVAFDPAGSRIMAAGEGGAMRALTLDADAAAHRVCHATRGILTSQLWDQVLPGLDYHPPCA</sequence>
<keyword evidence="5" id="KW-0614">Plasmid</keyword>
<feature type="repeat" description="WD" evidence="3">
    <location>
        <begin position="1092"/>
        <end position="1127"/>
    </location>
</feature>
<evidence type="ECO:0000256" key="3">
    <source>
        <dbReference type="PROSITE-ProRule" id="PRU00221"/>
    </source>
</evidence>
<dbReference type="PROSITE" id="PS50082">
    <property type="entry name" value="WD_REPEATS_2"/>
    <property type="match status" value="12"/>
</dbReference>
<dbReference type="InterPro" id="IPR019775">
    <property type="entry name" value="WD40_repeat_CS"/>
</dbReference>
<evidence type="ECO:0000313" key="6">
    <source>
        <dbReference type="Proteomes" id="UP000002204"/>
    </source>
</evidence>
<feature type="repeat" description="WD" evidence="3">
    <location>
        <begin position="1056"/>
        <end position="1080"/>
    </location>
</feature>
<feature type="repeat" description="WD" evidence="3">
    <location>
        <begin position="685"/>
        <end position="726"/>
    </location>
</feature>
<organism evidence="5 6">
    <name type="scientific">Rhodococcus erythropolis (strain PR4 / NBRC 100887)</name>
    <dbReference type="NCBI Taxonomy" id="234621"/>
    <lineage>
        <taxon>Bacteria</taxon>
        <taxon>Bacillati</taxon>
        <taxon>Actinomycetota</taxon>
        <taxon>Actinomycetes</taxon>
        <taxon>Mycobacteriales</taxon>
        <taxon>Nocardiaceae</taxon>
        <taxon>Rhodococcus</taxon>
        <taxon>Rhodococcus erythropolis group</taxon>
    </lineage>
</organism>
<feature type="repeat" description="WD" evidence="3">
    <location>
        <begin position="824"/>
        <end position="855"/>
    </location>
</feature>
<reference evidence="6" key="1">
    <citation type="submission" date="2005-03" db="EMBL/GenBank/DDBJ databases">
        <title>Comparison of the complete genome sequences of Rhodococcus erythropolis PR4 and Rhodococcus opacus B4.</title>
        <authorList>
            <person name="Takarada H."/>
            <person name="Sekine M."/>
            <person name="Hosoyama A."/>
            <person name="Yamada R."/>
            <person name="Fujisawa T."/>
            <person name="Omata S."/>
            <person name="Shimizu A."/>
            <person name="Tsukatani N."/>
            <person name="Tanikawa S."/>
            <person name="Fujita N."/>
            <person name="Harayama S."/>
        </authorList>
    </citation>
    <scope>NUCLEOTIDE SEQUENCE [LARGE SCALE GENOMIC DNA]</scope>
    <source>
        <strain evidence="6">PR4 / NBRC 100887</strain>
        <plasmid evidence="6">pREL1</plasmid>
    </source>
</reference>
<evidence type="ECO:0000256" key="1">
    <source>
        <dbReference type="ARBA" id="ARBA00022574"/>
    </source>
</evidence>
<dbReference type="PANTHER" id="PTHR22847:SF637">
    <property type="entry name" value="WD REPEAT DOMAIN 5B"/>
    <property type="match status" value="1"/>
</dbReference>
<dbReference type="EMBL" id="AP008931">
    <property type="protein sequence ID" value="BAE46156.1"/>
    <property type="molecule type" value="Genomic_DNA"/>
</dbReference>
<evidence type="ECO:0000256" key="2">
    <source>
        <dbReference type="ARBA" id="ARBA00022737"/>
    </source>
</evidence>
<dbReference type="InterPro" id="IPR049052">
    <property type="entry name" value="nSTAND1"/>
</dbReference>
<dbReference type="PANTHER" id="PTHR22847">
    <property type="entry name" value="WD40 REPEAT PROTEIN"/>
    <property type="match status" value="1"/>
</dbReference>
<proteinExistence type="predicted"/>
<dbReference type="InterPro" id="IPR020472">
    <property type="entry name" value="WD40_PAC1"/>
</dbReference>
<feature type="repeat" description="WD" evidence="3">
    <location>
        <begin position="1184"/>
        <end position="1218"/>
    </location>
</feature>
<dbReference type="PROSITE" id="PS50294">
    <property type="entry name" value="WD_REPEATS_REGION"/>
    <property type="match status" value="11"/>
</dbReference>
<keyword evidence="1 3" id="KW-0853">WD repeat</keyword>
<feature type="repeat" description="WD" evidence="3">
    <location>
        <begin position="731"/>
        <end position="772"/>
    </location>
</feature>
<feature type="repeat" description="WD" evidence="3">
    <location>
        <begin position="916"/>
        <end position="949"/>
    </location>
</feature>
<dbReference type="SUPFAM" id="SSF52540">
    <property type="entry name" value="P-loop containing nucleoside triphosphate hydrolases"/>
    <property type="match status" value="1"/>
</dbReference>
<evidence type="ECO:0000313" key="5">
    <source>
        <dbReference type="EMBL" id="BAE46156.1"/>
    </source>
</evidence>
<dbReference type="PRINTS" id="PR00320">
    <property type="entry name" value="GPROTEINBRPT"/>
</dbReference>
<dbReference type="Proteomes" id="UP000002204">
    <property type="component" value="Plasmid pREL1"/>
</dbReference>
<geneLocation type="plasmid" evidence="5 6">
    <name>pREL1</name>
</geneLocation>
<dbReference type="Gene3D" id="2.130.10.10">
    <property type="entry name" value="YVTN repeat-like/Quinoprotein amine dehydrogenase"/>
    <property type="match status" value="5"/>
</dbReference>
<feature type="repeat" description="WD" evidence="3">
    <location>
        <begin position="1138"/>
        <end position="1179"/>
    </location>
</feature>
<feature type="repeat" description="WD" evidence="3">
    <location>
        <begin position="777"/>
        <end position="811"/>
    </location>
</feature>
<dbReference type="Pfam" id="PF20703">
    <property type="entry name" value="nSTAND1"/>
    <property type="match status" value="1"/>
</dbReference>